<dbReference type="RefSeq" id="WP_092207662.1">
    <property type="nucleotide sequence ID" value="NZ_FOVN01000003.1"/>
</dbReference>
<dbReference type="PANTHER" id="PTHR37833:SF1">
    <property type="entry name" value="SIGNAL PEPTIDE PROTEIN"/>
    <property type="match status" value="1"/>
</dbReference>
<dbReference type="EMBL" id="FOVN01000003">
    <property type="protein sequence ID" value="SFN72795.1"/>
    <property type="molecule type" value="Genomic_DNA"/>
</dbReference>
<evidence type="ECO:0000313" key="2">
    <source>
        <dbReference type="EMBL" id="SFN72795.1"/>
    </source>
</evidence>
<evidence type="ECO:0000256" key="1">
    <source>
        <dbReference type="SAM" id="MobiDB-lite"/>
    </source>
</evidence>
<dbReference type="OrthoDB" id="826619at2"/>
<gene>
    <name evidence="2" type="ORF">SAMN04487989_10351</name>
</gene>
<dbReference type="PANTHER" id="PTHR37833">
    <property type="entry name" value="LIPOPROTEIN-RELATED"/>
    <property type="match status" value="1"/>
</dbReference>
<organism evidence="2 3">
    <name type="scientific">Bizionia echini</name>
    <dbReference type="NCBI Taxonomy" id="649333"/>
    <lineage>
        <taxon>Bacteria</taxon>
        <taxon>Pseudomonadati</taxon>
        <taxon>Bacteroidota</taxon>
        <taxon>Flavobacteriia</taxon>
        <taxon>Flavobacteriales</taxon>
        <taxon>Flavobacteriaceae</taxon>
        <taxon>Bizionia</taxon>
    </lineage>
</organism>
<dbReference type="InterPro" id="IPR011467">
    <property type="entry name" value="DUF1573"/>
</dbReference>
<dbReference type="Gene3D" id="2.60.40.10">
    <property type="entry name" value="Immunoglobulins"/>
    <property type="match status" value="1"/>
</dbReference>
<dbReference type="AlphaFoldDB" id="A0A1I5BDJ8"/>
<name>A0A1I5BDJ8_9FLAO</name>
<proteinExistence type="predicted"/>
<accession>A0A1I5BDJ8</accession>
<sequence>MKKVILGLSAICLIAFTSCKEDATKKIDENNVAEAADRDAQATNFPVLTFEKTEHDFGEIESKTNVETVFKYKNTGNAPLVITDIKSSCGCTVPQDWSREPLAPGEGGEFTVKFNGTGANKVTKTVTVTANTEMGKETVKISAFVKPDPNAPAKASAPAITNQGQMPAGAVQTEQAPRKYSTQPGHEGHNHD</sequence>
<feature type="compositionally biased region" description="Polar residues" evidence="1">
    <location>
        <begin position="172"/>
        <end position="184"/>
    </location>
</feature>
<reference evidence="3" key="1">
    <citation type="submission" date="2016-10" db="EMBL/GenBank/DDBJ databases">
        <authorList>
            <person name="Varghese N."/>
            <person name="Submissions S."/>
        </authorList>
    </citation>
    <scope>NUCLEOTIDE SEQUENCE [LARGE SCALE GENOMIC DNA]</scope>
    <source>
        <strain evidence="3">DSM 23925</strain>
    </source>
</reference>
<protein>
    <recommendedName>
        <fullName evidence="4">DUF1573 domain-containing protein</fullName>
    </recommendedName>
</protein>
<dbReference type="STRING" id="649333.SAMN04487989_10351"/>
<keyword evidence="3" id="KW-1185">Reference proteome</keyword>
<dbReference type="PROSITE" id="PS51257">
    <property type="entry name" value="PROKAR_LIPOPROTEIN"/>
    <property type="match status" value="1"/>
</dbReference>
<evidence type="ECO:0008006" key="4">
    <source>
        <dbReference type="Google" id="ProtNLM"/>
    </source>
</evidence>
<feature type="region of interest" description="Disordered" evidence="1">
    <location>
        <begin position="147"/>
        <end position="192"/>
    </location>
</feature>
<dbReference type="Proteomes" id="UP000198705">
    <property type="component" value="Unassembled WGS sequence"/>
</dbReference>
<evidence type="ECO:0000313" key="3">
    <source>
        <dbReference type="Proteomes" id="UP000198705"/>
    </source>
</evidence>
<dbReference type="InterPro" id="IPR013783">
    <property type="entry name" value="Ig-like_fold"/>
</dbReference>
<dbReference type="Pfam" id="PF07610">
    <property type="entry name" value="DUF1573"/>
    <property type="match status" value="1"/>
</dbReference>